<name>A0A0F7W9V1_STRLW</name>
<protein>
    <submittedName>
        <fullName evidence="3">Uncharacterized oxidoreductase yvaG</fullName>
    </submittedName>
</protein>
<comment type="similarity">
    <text evidence="1">Belongs to the short-chain dehydrogenases/reductases (SDR) family.</text>
</comment>
<dbReference type="InterPro" id="IPR002347">
    <property type="entry name" value="SDR_fam"/>
</dbReference>
<dbReference type="CDD" id="cd05233">
    <property type="entry name" value="SDR_c"/>
    <property type="match status" value="1"/>
</dbReference>
<dbReference type="InterPro" id="IPR020904">
    <property type="entry name" value="Sc_DH/Rdtase_CS"/>
</dbReference>
<dbReference type="Gene3D" id="3.40.50.720">
    <property type="entry name" value="NAD(P)-binding Rossmann-like Domain"/>
    <property type="match status" value="1"/>
</dbReference>
<organism evidence="3 4">
    <name type="scientific">Streptomyces leeuwenhoekii</name>
    <dbReference type="NCBI Taxonomy" id="1437453"/>
    <lineage>
        <taxon>Bacteria</taxon>
        <taxon>Bacillati</taxon>
        <taxon>Actinomycetota</taxon>
        <taxon>Actinomycetes</taxon>
        <taxon>Kitasatosporales</taxon>
        <taxon>Streptomycetaceae</taxon>
        <taxon>Streptomyces</taxon>
    </lineage>
</organism>
<dbReference type="PROSITE" id="PS00061">
    <property type="entry name" value="ADH_SHORT"/>
    <property type="match status" value="1"/>
</dbReference>
<gene>
    <name evidence="3" type="primary">sle_66670</name>
</gene>
<dbReference type="EMBL" id="LN831790">
    <property type="protein sequence ID" value="CQR66121.1"/>
    <property type="molecule type" value="Genomic_DNA"/>
</dbReference>
<evidence type="ECO:0000256" key="1">
    <source>
        <dbReference type="ARBA" id="ARBA00006484"/>
    </source>
</evidence>
<dbReference type="PANTHER" id="PTHR43639">
    <property type="entry name" value="OXIDOREDUCTASE, SHORT-CHAIN DEHYDROGENASE/REDUCTASE FAMILY (AFU_ORTHOLOGUE AFUA_5G02870)"/>
    <property type="match status" value="1"/>
</dbReference>
<sequence length="250" mass="26725">MAQHAFVTGSSHGLGAYLAARLAGEGWKVTGLGRRPESETPGTPGVDYIQADLSRSETVERIPALLGETPDLIVHNAVSYPPRGAQEVSLTELDDVFRVNALAPYRMTLDLLAAKPDAKFTSVIVVNSESMYHADRDSGVYAASKAALRVLTASLAEASRSRNAGVATLLLGPLADPDKVEQLRRVADSRGVDQAEITRIFLRKSNPDLVIEELIDFEACYRSVQYIAGLGRTANGMVCRLDGGSAGSLI</sequence>
<dbReference type="PANTHER" id="PTHR43639:SF1">
    <property type="entry name" value="SHORT-CHAIN DEHYDROGENASE_REDUCTASE FAMILY PROTEIN"/>
    <property type="match status" value="1"/>
</dbReference>
<reference evidence="3 4" key="1">
    <citation type="submission" date="2015-02" db="EMBL/GenBank/DDBJ databases">
        <authorList>
            <person name="Gomez-Escribano P.J."/>
        </authorList>
    </citation>
    <scope>NUCLEOTIDE SEQUENCE [LARGE SCALE GENOMIC DNA]</scope>
    <source>
        <strain evidence="4">C34 (DSM 42122 / NRRL B-24963)</strain>
    </source>
</reference>
<keyword evidence="2" id="KW-0560">Oxidoreductase</keyword>
<dbReference type="Proteomes" id="UP000035016">
    <property type="component" value="Chromosome Chromosome"/>
</dbReference>
<dbReference type="AlphaFoldDB" id="A0A0F7W9V1"/>
<dbReference type="KEGG" id="sle:sle_66670"/>
<dbReference type="PRINTS" id="PR00081">
    <property type="entry name" value="GDHRDH"/>
</dbReference>
<proteinExistence type="inferred from homology"/>
<evidence type="ECO:0000313" key="4">
    <source>
        <dbReference type="Proteomes" id="UP000035016"/>
    </source>
</evidence>
<accession>A0A0F7W9V1</accession>
<dbReference type="Pfam" id="PF00106">
    <property type="entry name" value="adh_short"/>
    <property type="match status" value="1"/>
</dbReference>
<dbReference type="GO" id="GO:0016491">
    <property type="term" value="F:oxidoreductase activity"/>
    <property type="evidence" value="ECO:0007669"/>
    <property type="project" value="UniProtKB-KW"/>
</dbReference>
<dbReference type="RefSeq" id="WP_029385024.1">
    <property type="nucleotide sequence ID" value="NZ_AZSD01000257.1"/>
</dbReference>
<dbReference type="SUPFAM" id="SSF51735">
    <property type="entry name" value="NAD(P)-binding Rossmann-fold domains"/>
    <property type="match status" value="1"/>
</dbReference>
<evidence type="ECO:0000256" key="2">
    <source>
        <dbReference type="ARBA" id="ARBA00023002"/>
    </source>
</evidence>
<evidence type="ECO:0000313" key="3">
    <source>
        <dbReference type="EMBL" id="CQR66121.1"/>
    </source>
</evidence>
<dbReference type="InterPro" id="IPR036291">
    <property type="entry name" value="NAD(P)-bd_dom_sf"/>
</dbReference>